<keyword evidence="3" id="KW-1185">Reference proteome</keyword>
<reference evidence="3" key="1">
    <citation type="journal article" date="2014" name="Nat. Commun.">
        <title>The emerging biofuel crop Camelina sativa retains a highly undifferentiated hexaploid genome structure.</title>
        <authorList>
            <person name="Kagale S."/>
            <person name="Koh C."/>
            <person name="Nixon J."/>
            <person name="Bollina V."/>
            <person name="Clarke W.E."/>
            <person name="Tuteja R."/>
            <person name="Spillane C."/>
            <person name="Robinson S.J."/>
            <person name="Links M.G."/>
            <person name="Clarke C."/>
            <person name="Higgins E.E."/>
            <person name="Huebert T."/>
            <person name="Sharpe A.G."/>
            <person name="Parkin I.A."/>
        </authorList>
    </citation>
    <scope>NUCLEOTIDE SEQUENCE [LARGE SCALE GENOMIC DNA]</scope>
    <source>
        <strain evidence="3">cv. DH55</strain>
    </source>
</reference>
<dbReference type="PANTHER" id="PTHR46148:SF52">
    <property type="entry name" value="OS04G0603800 PROTEIN"/>
    <property type="match status" value="1"/>
</dbReference>
<evidence type="ECO:0000259" key="2">
    <source>
        <dbReference type="Pfam" id="PF24626"/>
    </source>
</evidence>
<dbReference type="PANTHER" id="PTHR46148">
    <property type="entry name" value="CHROMO DOMAIN-CONTAINING PROTEIN"/>
    <property type="match status" value="1"/>
</dbReference>
<feature type="region of interest" description="Disordered" evidence="1">
    <location>
        <begin position="203"/>
        <end position="239"/>
    </location>
</feature>
<dbReference type="InterPro" id="IPR056924">
    <property type="entry name" value="SH3_Tf2-1"/>
</dbReference>
<dbReference type="Pfam" id="PF24626">
    <property type="entry name" value="SH3_Tf2-1"/>
    <property type="match status" value="1"/>
</dbReference>
<evidence type="ECO:0000313" key="3">
    <source>
        <dbReference type="Proteomes" id="UP000694864"/>
    </source>
</evidence>
<sequence length="239" mass="28125">MSPFEAMYGRPCRTPLCWNEVGERTSFNHKLIDETTEKIKFIRESMKKAQDRQKKYADRKRREVEFEVVDMVYLKVAQQKGKDCFDKVGKLAVRFIGPYRIEKRVGELAYRLSMPEVMRLHKVFHVSQLRKHVPDPNMIVPEPIEELEPNLTYPKGPFGIGQRRTQKLKNRSISRIQVFWGKQNRKVTTWEDEDRIRAKYPQLFTEEDEAGPSEPYGILECNDAHQGVTLEESRGHGER</sequence>
<gene>
    <name evidence="4" type="primary">LOC104733634</name>
</gene>
<evidence type="ECO:0000256" key="1">
    <source>
        <dbReference type="SAM" id="MobiDB-lite"/>
    </source>
</evidence>
<dbReference type="RefSeq" id="XP_010451506.1">
    <property type="nucleotide sequence ID" value="XM_010453204.1"/>
</dbReference>
<reference evidence="4" key="2">
    <citation type="submission" date="2025-08" db="UniProtKB">
        <authorList>
            <consortium name="RefSeq"/>
        </authorList>
    </citation>
    <scope>IDENTIFICATION</scope>
    <source>
        <tissue evidence="4">Leaf</tissue>
    </source>
</reference>
<accession>A0ABM0V6A1</accession>
<feature type="domain" description="Tf2-1-like SH3-like" evidence="2">
    <location>
        <begin position="70"/>
        <end position="132"/>
    </location>
</feature>
<proteinExistence type="predicted"/>
<dbReference type="Proteomes" id="UP000694864">
    <property type="component" value="Chromosome 12"/>
</dbReference>
<evidence type="ECO:0000313" key="4">
    <source>
        <dbReference type="RefSeq" id="XP_010451506.1"/>
    </source>
</evidence>
<organism evidence="3 4">
    <name type="scientific">Camelina sativa</name>
    <name type="common">False flax</name>
    <name type="synonym">Myagrum sativum</name>
    <dbReference type="NCBI Taxonomy" id="90675"/>
    <lineage>
        <taxon>Eukaryota</taxon>
        <taxon>Viridiplantae</taxon>
        <taxon>Streptophyta</taxon>
        <taxon>Embryophyta</taxon>
        <taxon>Tracheophyta</taxon>
        <taxon>Spermatophyta</taxon>
        <taxon>Magnoliopsida</taxon>
        <taxon>eudicotyledons</taxon>
        <taxon>Gunneridae</taxon>
        <taxon>Pentapetalae</taxon>
        <taxon>rosids</taxon>
        <taxon>malvids</taxon>
        <taxon>Brassicales</taxon>
        <taxon>Brassicaceae</taxon>
        <taxon>Camelineae</taxon>
        <taxon>Camelina</taxon>
    </lineage>
</organism>
<name>A0ABM0V6A1_CAMSA</name>
<protein>
    <submittedName>
        <fullName evidence="4">Uncharacterized protein LOC104733634</fullName>
    </submittedName>
</protein>
<dbReference type="GeneID" id="104733634"/>